<reference evidence="3" key="1">
    <citation type="journal article" date="2018" name="Nat. Microbiol.">
        <title>Leveraging single-cell genomics to expand the fungal tree of life.</title>
        <authorList>
            <person name="Ahrendt S.R."/>
            <person name="Quandt C.A."/>
            <person name="Ciobanu D."/>
            <person name="Clum A."/>
            <person name="Salamov A."/>
            <person name="Andreopoulos B."/>
            <person name="Cheng J.F."/>
            <person name="Woyke T."/>
            <person name="Pelin A."/>
            <person name="Henrissat B."/>
            <person name="Reynolds N.K."/>
            <person name="Benny G.L."/>
            <person name="Smith M.E."/>
            <person name="James T.Y."/>
            <person name="Grigoriev I.V."/>
        </authorList>
    </citation>
    <scope>NUCLEOTIDE SEQUENCE [LARGE SCALE GENOMIC DNA]</scope>
</reference>
<sequence>MIWGVPTDVIRQAFRFNIDCEVMQLSQSWNKPRTKTSNAVRRLRFINITNISKTILSHQLHRPRPVIISTTSPINSSGQMDIITTMNTSATDNRSSKSSNDLGPTISSITAQDTIINGNSESQINPKIDSKDVSTRPMIVSGTPKQQELGVDRQRGEQHDNAEQATPDQQEHPYGSPYITAEQAATTSTIIK</sequence>
<organism evidence="2 3">
    <name type="scientific">Blyttiomyces helicus</name>
    <dbReference type="NCBI Taxonomy" id="388810"/>
    <lineage>
        <taxon>Eukaryota</taxon>
        <taxon>Fungi</taxon>
        <taxon>Fungi incertae sedis</taxon>
        <taxon>Chytridiomycota</taxon>
        <taxon>Chytridiomycota incertae sedis</taxon>
        <taxon>Chytridiomycetes</taxon>
        <taxon>Chytridiomycetes incertae sedis</taxon>
        <taxon>Blyttiomyces</taxon>
    </lineage>
</organism>
<accession>A0A4P9WKW9</accession>
<feature type="compositionally biased region" description="Polar residues" evidence="1">
    <location>
        <begin position="183"/>
        <end position="192"/>
    </location>
</feature>
<dbReference type="Proteomes" id="UP000269721">
    <property type="component" value="Unassembled WGS sequence"/>
</dbReference>
<dbReference type="AlphaFoldDB" id="A0A4P9WKW9"/>
<evidence type="ECO:0000313" key="2">
    <source>
        <dbReference type="EMBL" id="RKO93042.1"/>
    </source>
</evidence>
<evidence type="ECO:0000313" key="3">
    <source>
        <dbReference type="Proteomes" id="UP000269721"/>
    </source>
</evidence>
<feature type="region of interest" description="Disordered" evidence="1">
    <location>
        <begin position="117"/>
        <end position="192"/>
    </location>
</feature>
<name>A0A4P9WKW9_9FUNG</name>
<feature type="compositionally biased region" description="Basic and acidic residues" evidence="1">
    <location>
        <begin position="150"/>
        <end position="162"/>
    </location>
</feature>
<gene>
    <name evidence="2" type="ORF">BDK51DRAFT_27265</name>
</gene>
<keyword evidence="3" id="KW-1185">Reference proteome</keyword>
<protein>
    <submittedName>
        <fullName evidence="2">Uncharacterized protein</fullName>
    </submittedName>
</protein>
<evidence type="ECO:0000256" key="1">
    <source>
        <dbReference type="SAM" id="MobiDB-lite"/>
    </source>
</evidence>
<dbReference type="EMBL" id="KZ994398">
    <property type="protein sequence ID" value="RKO93042.1"/>
    <property type="molecule type" value="Genomic_DNA"/>
</dbReference>
<proteinExistence type="predicted"/>